<feature type="binding site" description="in other chain" evidence="14">
    <location>
        <begin position="170"/>
        <end position="172"/>
    </location>
    <ligand>
        <name>substrate</name>
        <note>ligand shared between dimeric partners</note>
    </ligand>
</feature>
<feature type="binding site" description="in other chain" evidence="14">
    <location>
        <begin position="126"/>
        <end position="128"/>
    </location>
    <ligand>
        <name>substrate</name>
        <note>ligand shared between dimeric partners</note>
    </ligand>
</feature>
<dbReference type="InterPro" id="IPR035966">
    <property type="entry name" value="PKF_sf"/>
</dbReference>
<evidence type="ECO:0000256" key="7">
    <source>
        <dbReference type="ARBA" id="ARBA00022723"/>
    </source>
</evidence>
<evidence type="ECO:0000256" key="11">
    <source>
        <dbReference type="ARBA" id="ARBA00022842"/>
    </source>
</evidence>
<dbReference type="EC" id="2.7.1.11" evidence="14"/>
<dbReference type="HAMAP" id="MF_00339">
    <property type="entry name" value="Phosphofructokinase_I_B1"/>
    <property type="match status" value="1"/>
</dbReference>
<dbReference type="STRING" id="639282.DEFDS_0940"/>
<reference evidence="16 17" key="1">
    <citation type="journal article" date="2010" name="DNA Res.">
        <title>Bacterial lifestyle in a deep-sea hydrothermal vent chimney revealed by the genome sequence of the thermophilic bacterium Deferribacter desulfuricans SSM1.</title>
        <authorList>
            <person name="Takaki Y."/>
            <person name="Shimamura S."/>
            <person name="Nakagawa S."/>
            <person name="Fukuhara Y."/>
            <person name="Horikawa H."/>
            <person name="Ankai A."/>
            <person name="Harada T."/>
            <person name="Hosoyama A."/>
            <person name="Oguchi A."/>
            <person name="Fukui S."/>
            <person name="Fujita N."/>
            <person name="Takami H."/>
            <person name="Takai K."/>
        </authorList>
    </citation>
    <scope>NUCLEOTIDE SEQUENCE [LARGE SCALE GENOMIC DNA]</scope>
    <source>
        <strain evidence="17">DSM 14783 / JCM 11476 / NBRC 101012 / SSM1</strain>
    </source>
</reference>
<evidence type="ECO:0000256" key="3">
    <source>
        <dbReference type="ARBA" id="ARBA00004679"/>
    </source>
</evidence>
<sequence>MKRIAVLTSGGDCPGMNAAIRSVVRTALSKGIEVYGIEQGYKGLIEGEFRKLESKDVANIIQKGGTFLRSARSERFKTEEGQKEAIKNLEKHNIDGLVVIGGDGSLRGATVLCGKYGVNVIGIPGSIDNDIYGTDMSIGVDTALNTIVRCIDSINDTASSHDRTFLIEVMGRNCGYLALMSAIAGGAEAVLIPEVPYNIEKIIEKIKKRYEEGKTRSIVIVAEGVGSAYDFGKVFGMIGGFETRITVLGHLQRGGSPTVFDRTLATRMGAFAVETLLDGTGCGKMVALQKTKMELVDLNDVLNKKKELDPKLLEIAEILSN</sequence>
<dbReference type="eggNOG" id="COG0205">
    <property type="taxonomic scope" value="Bacteria"/>
</dbReference>
<dbReference type="GO" id="GO:0042802">
    <property type="term" value="F:identical protein binding"/>
    <property type="evidence" value="ECO:0007669"/>
    <property type="project" value="TreeGrafter"/>
</dbReference>
<keyword evidence="9 14" id="KW-0418">Kinase</keyword>
<dbReference type="GO" id="GO:0003872">
    <property type="term" value="F:6-phosphofructokinase activity"/>
    <property type="evidence" value="ECO:0007669"/>
    <property type="project" value="UniProtKB-UniRule"/>
</dbReference>
<dbReference type="GO" id="GO:0046872">
    <property type="term" value="F:metal ion binding"/>
    <property type="evidence" value="ECO:0007669"/>
    <property type="project" value="UniProtKB-KW"/>
</dbReference>
<dbReference type="InterPro" id="IPR022953">
    <property type="entry name" value="ATP_PFK"/>
</dbReference>
<comment type="caution">
    <text evidence="14">Lacks conserved residue(s) required for the propagation of feature annotation.</text>
</comment>
<keyword evidence="5 14" id="KW-0021">Allosteric enzyme</keyword>
<feature type="active site" description="Proton acceptor" evidence="14">
    <location>
        <position position="128"/>
    </location>
</feature>
<keyword evidence="10 14" id="KW-0067">ATP-binding</keyword>
<evidence type="ECO:0000256" key="1">
    <source>
        <dbReference type="ARBA" id="ARBA00001946"/>
    </source>
</evidence>
<comment type="subunit">
    <text evidence="14">Homotetramer.</text>
</comment>
<dbReference type="OrthoDB" id="9802503at2"/>
<evidence type="ECO:0000256" key="9">
    <source>
        <dbReference type="ARBA" id="ARBA00022777"/>
    </source>
</evidence>
<dbReference type="FunFam" id="3.40.50.460:FF:000002">
    <property type="entry name" value="ATP-dependent 6-phosphofructokinase"/>
    <property type="match status" value="1"/>
</dbReference>
<dbReference type="InterPro" id="IPR000023">
    <property type="entry name" value="Phosphofructokinase_dom"/>
</dbReference>
<keyword evidence="6 14" id="KW-0808">Transferase</keyword>
<evidence type="ECO:0000256" key="6">
    <source>
        <dbReference type="ARBA" id="ARBA00022679"/>
    </source>
</evidence>
<feature type="binding site" description="in other chain" evidence="14">
    <location>
        <position position="223"/>
    </location>
    <ligand>
        <name>substrate</name>
        <note>ligand shared between dimeric partners</note>
    </ligand>
</feature>
<evidence type="ECO:0000313" key="17">
    <source>
        <dbReference type="Proteomes" id="UP000001520"/>
    </source>
</evidence>
<comment type="subcellular location">
    <subcellularLocation>
        <location evidence="2 14">Cytoplasm</location>
    </subcellularLocation>
</comment>
<feature type="domain" description="Phosphofructokinase" evidence="15">
    <location>
        <begin position="3"/>
        <end position="275"/>
    </location>
</feature>
<feature type="binding site" description="in other chain" evidence="14">
    <location>
        <begin position="250"/>
        <end position="253"/>
    </location>
    <ligand>
        <name>substrate</name>
        <note>ligand shared between dimeric partners</note>
    </ligand>
</feature>
<dbReference type="EMBL" id="AP011529">
    <property type="protein sequence ID" value="BAI80412.1"/>
    <property type="molecule type" value="Genomic_DNA"/>
</dbReference>
<dbReference type="AlphaFoldDB" id="D3PCT9"/>
<evidence type="ECO:0000313" key="16">
    <source>
        <dbReference type="EMBL" id="BAI80412.1"/>
    </source>
</evidence>
<accession>D3PCT9</accession>
<dbReference type="NCBIfam" id="NF002872">
    <property type="entry name" value="PRK03202.1"/>
    <property type="match status" value="1"/>
</dbReference>
<comment type="similarity">
    <text evidence="14">Belongs to the phosphofructokinase type A (PFKA) family. ATP-dependent PFK group I subfamily. Prokaryotic clade 'B1' sub-subfamily.</text>
</comment>
<dbReference type="UniPathway" id="UPA00109">
    <property type="reaction ID" value="UER00182"/>
</dbReference>
<evidence type="ECO:0000256" key="8">
    <source>
        <dbReference type="ARBA" id="ARBA00022741"/>
    </source>
</evidence>
<feature type="binding site" evidence="14">
    <location>
        <position position="244"/>
    </location>
    <ligand>
        <name>substrate</name>
        <note>ligand shared between dimeric partners</note>
    </ligand>
</feature>
<feature type="binding site" evidence="14">
    <location>
        <position position="103"/>
    </location>
    <ligand>
        <name>Mg(2+)</name>
        <dbReference type="ChEBI" id="CHEBI:18420"/>
        <note>catalytic</note>
    </ligand>
</feature>
<evidence type="ECO:0000256" key="12">
    <source>
        <dbReference type="ARBA" id="ARBA00023152"/>
    </source>
</evidence>
<dbReference type="SUPFAM" id="SSF53784">
    <property type="entry name" value="Phosphofructokinase"/>
    <property type="match status" value="1"/>
</dbReference>
<feature type="binding site" evidence="14">
    <location>
        <begin position="72"/>
        <end position="73"/>
    </location>
    <ligand>
        <name>ATP</name>
        <dbReference type="ChEBI" id="CHEBI:30616"/>
    </ligand>
</feature>
<feature type="binding site" evidence="14">
    <location>
        <position position="163"/>
    </location>
    <ligand>
        <name>substrate</name>
        <note>ligand shared between dimeric partners</note>
    </ligand>
</feature>
<dbReference type="GO" id="GO:0061621">
    <property type="term" value="P:canonical glycolysis"/>
    <property type="evidence" value="ECO:0007669"/>
    <property type="project" value="TreeGrafter"/>
</dbReference>
<dbReference type="GO" id="GO:0070095">
    <property type="term" value="F:fructose-6-phosphate binding"/>
    <property type="evidence" value="ECO:0007669"/>
    <property type="project" value="TreeGrafter"/>
</dbReference>
<evidence type="ECO:0000256" key="2">
    <source>
        <dbReference type="ARBA" id="ARBA00004496"/>
    </source>
</evidence>
<dbReference type="KEGG" id="ddf:DEFDS_0940"/>
<dbReference type="GO" id="GO:0048029">
    <property type="term" value="F:monosaccharide binding"/>
    <property type="evidence" value="ECO:0007669"/>
    <property type="project" value="TreeGrafter"/>
</dbReference>
<keyword evidence="12 14" id="KW-0324">Glycolysis</keyword>
<dbReference type="Gene3D" id="3.40.50.460">
    <property type="entry name" value="Phosphofructokinase domain"/>
    <property type="match status" value="1"/>
</dbReference>
<dbReference type="FunFam" id="3.40.50.450:FF:000001">
    <property type="entry name" value="ATP-dependent 6-phosphofructokinase"/>
    <property type="match status" value="1"/>
</dbReference>
<dbReference type="GO" id="GO:0030388">
    <property type="term" value="P:fructose 1,6-bisphosphate metabolic process"/>
    <property type="evidence" value="ECO:0007669"/>
    <property type="project" value="TreeGrafter"/>
</dbReference>
<dbReference type="NCBIfam" id="TIGR02482">
    <property type="entry name" value="PFKA_ATP"/>
    <property type="match status" value="1"/>
</dbReference>
<comment type="activity regulation">
    <text evidence="14">Allosterically activated by ADP and other diphosphonucleosides, and allosterically inhibited by phosphoenolpyruvate.</text>
</comment>
<dbReference type="RefSeq" id="WP_013007659.1">
    <property type="nucleotide sequence ID" value="NC_013939.1"/>
</dbReference>
<evidence type="ECO:0000256" key="14">
    <source>
        <dbReference type="HAMAP-Rule" id="MF_00339"/>
    </source>
</evidence>
<dbReference type="Proteomes" id="UP000001520">
    <property type="component" value="Chromosome"/>
</dbReference>
<evidence type="ECO:0000256" key="13">
    <source>
        <dbReference type="ARBA" id="ARBA00048070"/>
    </source>
</evidence>
<evidence type="ECO:0000256" key="4">
    <source>
        <dbReference type="ARBA" id="ARBA00022490"/>
    </source>
</evidence>
<protein>
    <recommendedName>
        <fullName evidence="14">ATP-dependent 6-phosphofructokinase</fullName>
        <shortName evidence="14">ATP-PFK</shortName>
        <shortName evidence="14">Phosphofructokinase</shortName>
        <ecNumber evidence="14">2.7.1.11</ecNumber>
    </recommendedName>
    <alternativeName>
        <fullName evidence="14">Phosphohexokinase</fullName>
    </alternativeName>
</protein>
<dbReference type="InterPro" id="IPR015912">
    <property type="entry name" value="Phosphofructokinase_CS"/>
</dbReference>
<proteinExistence type="inferred from homology"/>
<keyword evidence="17" id="KW-1185">Reference proteome</keyword>
<dbReference type="PIRSF" id="PIRSF000532">
    <property type="entry name" value="ATP_PFK_prok"/>
    <property type="match status" value="1"/>
</dbReference>
<dbReference type="GO" id="GO:0005524">
    <property type="term" value="F:ATP binding"/>
    <property type="evidence" value="ECO:0007669"/>
    <property type="project" value="UniProtKB-UniRule"/>
</dbReference>
<evidence type="ECO:0000256" key="5">
    <source>
        <dbReference type="ARBA" id="ARBA00022533"/>
    </source>
</evidence>
<dbReference type="Pfam" id="PF00365">
    <property type="entry name" value="PFK"/>
    <property type="match status" value="1"/>
</dbReference>
<dbReference type="InterPro" id="IPR012828">
    <property type="entry name" value="PFKA_ATP_prok"/>
</dbReference>
<feature type="binding site" description="in other chain" evidence="14">
    <location>
        <begin position="214"/>
        <end position="216"/>
    </location>
    <ligand>
        <name>ADP</name>
        <dbReference type="ChEBI" id="CHEBI:456216"/>
        <note>allosteric activator; ligand shared between dimeric partners</note>
    </ligand>
</feature>
<keyword evidence="11 14" id="KW-0460">Magnesium</keyword>
<dbReference type="HOGENOM" id="CLU_020655_0_1_0"/>
<feature type="binding site" description="in other chain" evidence="14">
    <location>
        <begin position="186"/>
        <end position="188"/>
    </location>
    <ligand>
        <name>ADP</name>
        <dbReference type="ChEBI" id="CHEBI:456216"/>
        <note>allosteric activator; ligand shared between dimeric partners</note>
    </ligand>
</feature>
<gene>
    <name evidence="14" type="primary">pfkA</name>
    <name evidence="16" type="ordered locus">DEFDS_0940</name>
</gene>
<dbReference type="GO" id="GO:0016208">
    <property type="term" value="F:AMP binding"/>
    <property type="evidence" value="ECO:0007669"/>
    <property type="project" value="TreeGrafter"/>
</dbReference>
<dbReference type="PRINTS" id="PR00476">
    <property type="entry name" value="PHFRCTKINASE"/>
</dbReference>
<keyword evidence="8 14" id="KW-0547">Nucleotide-binding</keyword>
<dbReference type="Gene3D" id="3.40.50.450">
    <property type="match status" value="1"/>
</dbReference>
<keyword evidence="4 14" id="KW-0963">Cytoplasm</keyword>
<evidence type="ECO:0000256" key="10">
    <source>
        <dbReference type="ARBA" id="ARBA00022840"/>
    </source>
</evidence>
<comment type="cofactor">
    <cofactor evidence="1 14">
        <name>Mg(2+)</name>
        <dbReference type="ChEBI" id="CHEBI:18420"/>
    </cofactor>
</comment>
<evidence type="ECO:0000259" key="15">
    <source>
        <dbReference type="Pfam" id="PF00365"/>
    </source>
</evidence>
<dbReference type="PANTHER" id="PTHR13697">
    <property type="entry name" value="PHOSPHOFRUCTOKINASE"/>
    <property type="match status" value="1"/>
</dbReference>
<dbReference type="PROSITE" id="PS00433">
    <property type="entry name" value="PHOSPHOFRUCTOKINASE"/>
    <property type="match status" value="1"/>
</dbReference>
<organism evidence="16 17">
    <name type="scientific">Deferribacter desulfuricans (strain DSM 14783 / JCM 11476 / NBRC 101012 / SSM1)</name>
    <dbReference type="NCBI Taxonomy" id="639282"/>
    <lineage>
        <taxon>Bacteria</taxon>
        <taxon>Pseudomonadati</taxon>
        <taxon>Deferribacterota</taxon>
        <taxon>Deferribacteres</taxon>
        <taxon>Deferribacterales</taxon>
        <taxon>Deferribacteraceae</taxon>
        <taxon>Deferribacter</taxon>
    </lineage>
</organism>
<dbReference type="GO" id="GO:0005945">
    <property type="term" value="C:6-phosphofructokinase complex"/>
    <property type="evidence" value="ECO:0007669"/>
    <property type="project" value="TreeGrafter"/>
</dbReference>
<feature type="binding site" evidence="14">
    <location>
        <begin position="21"/>
        <end position="25"/>
    </location>
    <ligand>
        <name>ADP</name>
        <dbReference type="ChEBI" id="CHEBI:456216"/>
        <note>allosteric activator; ligand shared between dimeric partners</note>
    </ligand>
</feature>
<keyword evidence="7 14" id="KW-0479">Metal-binding</keyword>
<dbReference type="GO" id="GO:0006002">
    <property type="term" value="P:fructose 6-phosphate metabolic process"/>
    <property type="evidence" value="ECO:0007669"/>
    <property type="project" value="UniProtKB-UniRule"/>
</dbReference>
<comment type="catalytic activity">
    <reaction evidence="13 14">
        <text>beta-D-fructose 6-phosphate + ATP = beta-D-fructose 1,6-bisphosphate + ADP + H(+)</text>
        <dbReference type="Rhea" id="RHEA:16109"/>
        <dbReference type="ChEBI" id="CHEBI:15378"/>
        <dbReference type="ChEBI" id="CHEBI:30616"/>
        <dbReference type="ChEBI" id="CHEBI:32966"/>
        <dbReference type="ChEBI" id="CHEBI:57634"/>
        <dbReference type="ChEBI" id="CHEBI:456216"/>
        <dbReference type="EC" id="2.7.1.11"/>
    </reaction>
</comment>
<name>D3PCT9_DEFDS</name>
<feature type="binding site" evidence="14">
    <location>
        <begin position="102"/>
        <end position="105"/>
    </location>
    <ligand>
        <name>ATP</name>
        <dbReference type="ChEBI" id="CHEBI:30616"/>
    </ligand>
</feature>
<feature type="binding site" evidence="14">
    <location>
        <position position="11"/>
    </location>
    <ligand>
        <name>ATP</name>
        <dbReference type="ChEBI" id="CHEBI:30616"/>
    </ligand>
</feature>
<dbReference type="InterPro" id="IPR012003">
    <property type="entry name" value="ATP_PFK_prok-type"/>
</dbReference>
<comment type="function">
    <text evidence="14">Catalyzes the phosphorylation of D-fructose 6-phosphate to fructose 1,6-bisphosphate by ATP, the first committing step of glycolysis.</text>
</comment>
<comment type="pathway">
    <text evidence="3 14">Carbohydrate degradation; glycolysis; D-glyceraldehyde 3-phosphate and glycerone phosphate from D-glucose: step 3/4.</text>
</comment>
<dbReference type="PANTHER" id="PTHR13697:SF4">
    <property type="entry name" value="ATP-DEPENDENT 6-PHOSPHOFRUCTOKINASE"/>
    <property type="match status" value="1"/>
</dbReference>